<evidence type="ECO:0000256" key="1">
    <source>
        <dbReference type="SAM" id="MobiDB-lite"/>
    </source>
</evidence>
<evidence type="ECO:0000313" key="2">
    <source>
        <dbReference type="EMBL" id="MBM6575942.1"/>
    </source>
</evidence>
<dbReference type="Proteomes" id="UP000763641">
    <property type="component" value="Unassembled WGS sequence"/>
</dbReference>
<feature type="compositionally biased region" description="Basic and acidic residues" evidence="1">
    <location>
        <begin position="33"/>
        <end position="56"/>
    </location>
</feature>
<comment type="caution">
    <text evidence="2">The sequence shown here is derived from an EMBL/GenBank/DDBJ whole genome shotgun (WGS) entry which is preliminary data.</text>
</comment>
<organism evidence="2 3">
    <name type="scientific">Sphingomonas longa</name>
    <dbReference type="NCBI Taxonomy" id="2778730"/>
    <lineage>
        <taxon>Bacteria</taxon>
        <taxon>Pseudomonadati</taxon>
        <taxon>Pseudomonadota</taxon>
        <taxon>Alphaproteobacteria</taxon>
        <taxon>Sphingomonadales</taxon>
        <taxon>Sphingomonadaceae</taxon>
        <taxon>Sphingomonas</taxon>
    </lineage>
</organism>
<feature type="compositionally biased region" description="Basic and acidic residues" evidence="1">
    <location>
        <begin position="87"/>
        <end position="98"/>
    </location>
</feature>
<evidence type="ECO:0000313" key="3">
    <source>
        <dbReference type="Proteomes" id="UP000763641"/>
    </source>
</evidence>
<dbReference type="EMBL" id="JAFEMC010000001">
    <property type="protein sequence ID" value="MBM6575942.1"/>
    <property type="molecule type" value="Genomic_DNA"/>
</dbReference>
<keyword evidence="3" id="KW-1185">Reference proteome</keyword>
<gene>
    <name evidence="2" type="ORF">ILT43_06125</name>
</gene>
<dbReference type="RefSeq" id="WP_204196052.1">
    <property type="nucleotide sequence ID" value="NZ_JAFEMC010000001.1"/>
</dbReference>
<name>A0ABS2D4V1_9SPHN</name>
<proteinExistence type="predicted"/>
<feature type="region of interest" description="Disordered" evidence="1">
    <location>
        <begin position="1"/>
        <end position="98"/>
    </location>
</feature>
<protein>
    <submittedName>
        <fullName evidence="2">Uncharacterized protein</fullName>
    </submittedName>
</protein>
<accession>A0ABS2D4V1</accession>
<reference evidence="2 3" key="1">
    <citation type="submission" date="2020-12" db="EMBL/GenBank/DDBJ databases">
        <title>Sphingomonas sp.</title>
        <authorList>
            <person name="Kim M.K."/>
        </authorList>
    </citation>
    <scope>NUCLEOTIDE SEQUENCE [LARGE SCALE GENOMIC DNA]</scope>
    <source>
        <strain evidence="2 3">BT552</strain>
    </source>
</reference>
<sequence length="98" mass="10325">MADIDNRALDSLSVAPGDPDEPTGGSRVQGQDAGRDKSIAKRLEKNPESSDARLDNALDESMDASDPASSTQPVHRGSEPAVSSGYDEEKERALRDGG</sequence>